<keyword evidence="10" id="KW-1185">Reference proteome</keyword>
<comment type="function">
    <text evidence="1">Reversibly catalyzes the transfer of the carbamoyl group from carbamoyl phosphate (CP) to the N(epsilon) atom of ornithine (ORN) to produce L-citrulline.</text>
</comment>
<dbReference type="InterPro" id="IPR036901">
    <property type="entry name" value="Asp/Orn_carbamoylTrfase_sf"/>
</dbReference>
<evidence type="ECO:0000256" key="1">
    <source>
        <dbReference type="ARBA" id="ARBA00003822"/>
    </source>
</evidence>
<dbReference type="InterPro" id="IPR006131">
    <property type="entry name" value="Asp_carbamoyltransf_Asp/Orn-bd"/>
</dbReference>
<keyword evidence="4 6" id="KW-0808">Transferase</keyword>
<feature type="binding site" evidence="6">
    <location>
        <begin position="251"/>
        <end position="252"/>
    </location>
    <ligand>
        <name>L-ornithine</name>
        <dbReference type="ChEBI" id="CHEBI:46911"/>
    </ligand>
</feature>
<dbReference type="PROSITE" id="PS00097">
    <property type="entry name" value="CARBAMOYLTRANSFERASE"/>
    <property type="match status" value="1"/>
</dbReference>
<feature type="binding site" evidence="6">
    <location>
        <position position="183"/>
    </location>
    <ligand>
        <name>L-ornithine</name>
        <dbReference type="ChEBI" id="CHEBI:46911"/>
    </ligand>
</feature>
<feature type="binding site" evidence="6">
    <location>
        <begin position="289"/>
        <end position="290"/>
    </location>
    <ligand>
        <name>carbamoyl phosphate</name>
        <dbReference type="ChEBI" id="CHEBI:58228"/>
    </ligand>
</feature>
<dbReference type="GO" id="GO:0042450">
    <property type="term" value="P:L-arginine biosynthetic process via ornithine"/>
    <property type="evidence" value="ECO:0007669"/>
    <property type="project" value="UniProtKB-UniRule"/>
</dbReference>
<dbReference type="EMBL" id="RJSF01000009">
    <property type="protein sequence ID" value="RNM16290.1"/>
    <property type="molecule type" value="Genomic_DNA"/>
</dbReference>
<dbReference type="GO" id="GO:0019240">
    <property type="term" value="P:citrulline biosynthetic process"/>
    <property type="evidence" value="ECO:0007669"/>
    <property type="project" value="TreeGrafter"/>
</dbReference>
<dbReference type="Pfam" id="PF00185">
    <property type="entry name" value="OTCace"/>
    <property type="match status" value="1"/>
</dbReference>
<dbReference type="PANTHER" id="PTHR45753">
    <property type="entry name" value="ORNITHINE CARBAMOYLTRANSFERASE, MITOCHONDRIAL"/>
    <property type="match status" value="1"/>
</dbReference>
<feature type="binding site" evidence="6">
    <location>
        <position position="247"/>
    </location>
    <ligand>
        <name>L-ornithine</name>
        <dbReference type="ChEBI" id="CHEBI:46911"/>
    </ligand>
</feature>
<evidence type="ECO:0000313" key="9">
    <source>
        <dbReference type="EMBL" id="RNM16290.1"/>
    </source>
</evidence>
<comment type="caution">
    <text evidence="6">Lacks conserved residue(s) required for the propagation of feature annotation.</text>
</comment>
<dbReference type="Proteomes" id="UP000279994">
    <property type="component" value="Unassembled WGS sequence"/>
</dbReference>
<evidence type="ECO:0000313" key="10">
    <source>
        <dbReference type="Proteomes" id="UP000279994"/>
    </source>
</evidence>
<dbReference type="GO" id="GO:0004585">
    <property type="term" value="F:ornithine carbamoyltransferase activity"/>
    <property type="evidence" value="ECO:0007669"/>
    <property type="project" value="UniProtKB-UniRule"/>
</dbReference>
<protein>
    <recommendedName>
        <fullName evidence="3 6">Ornithine carbamoyltransferase</fullName>
        <shortName evidence="6">OTCase</shortName>
        <ecNumber evidence="3 6">2.1.3.3</ecNumber>
    </recommendedName>
</protein>
<evidence type="ECO:0000256" key="6">
    <source>
        <dbReference type="HAMAP-Rule" id="MF_01109"/>
    </source>
</evidence>
<evidence type="ECO:0000256" key="3">
    <source>
        <dbReference type="ARBA" id="ARBA00013007"/>
    </source>
</evidence>
<dbReference type="GO" id="GO:0016597">
    <property type="term" value="F:amino acid binding"/>
    <property type="evidence" value="ECO:0007669"/>
    <property type="project" value="InterPro"/>
</dbReference>
<keyword evidence="6" id="KW-0963">Cytoplasm</keyword>
<evidence type="ECO:0000256" key="2">
    <source>
        <dbReference type="ARBA" id="ARBA00007805"/>
    </source>
</evidence>
<gene>
    <name evidence="9" type="primary">argF</name>
    <name evidence="9" type="ORF">EFL26_04905</name>
</gene>
<dbReference type="InterPro" id="IPR006132">
    <property type="entry name" value="Asp/Orn_carbamoyltranf_P-bd"/>
</dbReference>
<feature type="binding site" evidence="6">
    <location>
        <begin position="150"/>
        <end position="153"/>
    </location>
    <ligand>
        <name>carbamoyl phosphate</name>
        <dbReference type="ChEBI" id="CHEBI:58228"/>
    </ligand>
</feature>
<dbReference type="OrthoDB" id="9802587at2"/>
<feature type="domain" description="Aspartate/ornithine carbamoyltransferase Asp/Orn-binding" evidence="7">
    <location>
        <begin position="171"/>
        <end position="344"/>
    </location>
</feature>
<comment type="caution">
    <text evidence="9">The sequence shown here is derived from an EMBL/GenBank/DDBJ whole genome shotgun (WGS) entry which is preliminary data.</text>
</comment>
<comment type="similarity">
    <text evidence="2 6">Belongs to the aspartate/ornithine carbamoyltransferase superfamily. OTCase family.</text>
</comment>
<proteinExistence type="inferred from homology"/>
<evidence type="ECO:0000259" key="8">
    <source>
        <dbReference type="Pfam" id="PF02729"/>
    </source>
</evidence>
<comment type="subcellular location">
    <subcellularLocation>
        <location evidence="6">Cytoplasm</location>
    </subcellularLocation>
</comment>
<dbReference type="PRINTS" id="PR00100">
    <property type="entry name" value="AOTCASE"/>
</dbReference>
<evidence type="ECO:0000259" key="7">
    <source>
        <dbReference type="Pfam" id="PF00185"/>
    </source>
</evidence>
<dbReference type="Gene3D" id="3.40.50.1370">
    <property type="entry name" value="Aspartate/ornithine carbamoyltransferase"/>
    <property type="match status" value="2"/>
</dbReference>
<organism evidence="9 10">
    <name type="scientific">Nocardioides pocheonensis</name>
    <dbReference type="NCBI Taxonomy" id="661485"/>
    <lineage>
        <taxon>Bacteria</taxon>
        <taxon>Bacillati</taxon>
        <taxon>Actinomycetota</taxon>
        <taxon>Actinomycetes</taxon>
        <taxon>Propionibacteriales</taxon>
        <taxon>Nocardioidaceae</taxon>
        <taxon>Nocardioides</taxon>
    </lineage>
</organism>
<dbReference type="AlphaFoldDB" id="A0A3N0GVW9"/>
<evidence type="ECO:0000256" key="4">
    <source>
        <dbReference type="ARBA" id="ARBA00022679"/>
    </source>
</evidence>
<name>A0A3N0GVW9_9ACTN</name>
<feature type="binding site" evidence="6">
    <location>
        <position position="123"/>
    </location>
    <ligand>
        <name>carbamoyl phosphate</name>
        <dbReference type="ChEBI" id="CHEBI:58228"/>
    </ligand>
</feature>
<dbReference type="PANTHER" id="PTHR45753:SF2">
    <property type="entry name" value="ORNITHINE CARBAMOYLTRANSFERASE"/>
    <property type="match status" value="1"/>
</dbReference>
<dbReference type="EC" id="2.1.3.3" evidence="3 6"/>
<sequence>MSHQLTRDSLARAERIAHDLVGRSFLKEQDFTVLEWSYLLDLAQRLKLEHVIGMKRARLTGANLALIFEKASTRTRCAFEVAAHHQGAHVTYLDPEGSHLGHKESIRDTARVLSRMYDGIEYRGFSHADVELLARHAHVPVWNGLTDAWHPTQSLCDMFTMREATGKADHDIAFAYVGDARNNVANSLLVAGAMLGMDVRMVAPPRLWNPRAVVAAARDIAADTGAQITHTADVAAGVAGVDIVYTDVWVSMGEPASTWAERIALLAPYQVNLELLARTGNPDVKFMHCLPALHNRECSLGEQLYAEHGRSALEVTEDVFESEHSIVFDQAENRMHTIEAVLVATLGC</sequence>
<dbReference type="GO" id="GO:0005737">
    <property type="term" value="C:cytoplasm"/>
    <property type="evidence" value="ECO:0007669"/>
    <property type="project" value="UniProtKB-SubCell"/>
</dbReference>
<comment type="catalytic activity">
    <reaction evidence="5 6">
        <text>carbamoyl phosphate + L-ornithine = L-citrulline + phosphate + H(+)</text>
        <dbReference type="Rhea" id="RHEA:19513"/>
        <dbReference type="ChEBI" id="CHEBI:15378"/>
        <dbReference type="ChEBI" id="CHEBI:43474"/>
        <dbReference type="ChEBI" id="CHEBI:46911"/>
        <dbReference type="ChEBI" id="CHEBI:57743"/>
        <dbReference type="ChEBI" id="CHEBI:58228"/>
        <dbReference type="EC" id="2.1.3.3"/>
    </reaction>
</comment>
<dbReference type="InterPro" id="IPR024904">
    <property type="entry name" value="OTCase_ArgI"/>
</dbReference>
<dbReference type="Pfam" id="PF02729">
    <property type="entry name" value="OTCace_N"/>
    <property type="match status" value="1"/>
</dbReference>
<dbReference type="InterPro" id="IPR006130">
    <property type="entry name" value="Asp/Orn_carbamoylTrfase"/>
</dbReference>
<feature type="binding site" evidence="6">
    <location>
        <position position="334"/>
    </location>
    <ligand>
        <name>carbamoyl phosphate</name>
        <dbReference type="ChEBI" id="CHEBI:58228"/>
    </ligand>
</feature>
<feature type="binding site" evidence="6">
    <location>
        <begin position="72"/>
        <end position="75"/>
    </location>
    <ligand>
        <name>carbamoyl phosphate</name>
        <dbReference type="ChEBI" id="CHEBI:58228"/>
    </ligand>
</feature>
<dbReference type="PRINTS" id="PR00102">
    <property type="entry name" value="OTCASE"/>
</dbReference>
<reference evidence="9 10" key="1">
    <citation type="submission" date="2018-11" db="EMBL/GenBank/DDBJ databases">
        <authorList>
            <person name="Li F."/>
        </authorList>
    </citation>
    <scope>NUCLEOTIDE SEQUENCE [LARGE SCALE GENOMIC DNA]</scope>
    <source>
        <strain evidence="9 10">Gsoil 818</strain>
    </source>
</reference>
<dbReference type="SUPFAM" id="SSF53671">
    <property type="entry name" value="Aspartate/ornithine carbamoyltransferase"/>
    <property type="match status" value="1"/>
</dbReference>
<feature type="domain" description="Aspartate/ornithine carbamoyltransferase carbamoyl-P binding" evidence="8">
    <location>
        <begin position="23"/>
        <end position="163"/>
    </location>
</feature>
<dbReference type="HAMAP" id="MF_01109">
    <property type="entry name" value="OTCase"/>
    <property type="match status" value="1"/>
</dbReference>
<dbReference type="InterPro" id="IPR002292">
    <property type="entry name" value="Orn/put_carbamltrans"/>
</dbReference>
<evidence type="ECO:0000256" key="5">
    <source>
        <dbReference type="ARBA" id="ARBA00048772"/>
    </source>
</evidence>
<dbReference type="NCBIfam" id="TIGR00658">
    <property type="entry name" value="orni_carb_tr"/>
    <property type="match status" value="1"/>
</dbReference>
<accession>A0A3N0GVW9</accession>